<evidence type="ECO:0000256" key="3">
    <source>
        <dbReference type="PIRSR" id="PIRSR618191-1"/>
    </source>
</evidence>
<dbReference type="GO" id="GO:0016853">
    <property type="term" value="F:isomerase activity"/>
    <property type="evidence" value="ECO:0007669"/>
    <property type="project" value="UniProtKB-UniRule"/>
</dbReference>
<evidence type="ECO:0000259" key="5">
    <source>
        <dbReference type="Pfam" id="PF01361"/>
    </source>
</evidence>
<evidence type="ECO:0000256" key="2">
    <source>
        <dbReference type="ARBA" id="ARBA00023235"/>
    </source>
</evidence>
<reference evidence="6 7" key="1">
    <citation type="submission" date="2018-12" db="EMBL/GenBank/DDBJ databases">
        <title>Bacillus chawlae sp. nov., Bacillus glennii sp. nov., and Bacillus saganii sp. nov. Isolated from the Vehicle Assembly Building at Kennedy Space Center where the Viking Spacecraft were Assembled.</title>
        <authorList>
            <person name="Seuylemezian A."/>
            <person name="Vaishampayan P."/>
        </authorList>
    </citation>
    <scope>NUCLEOTIDE SEQUENCE [LARGE SCALE GENOMIC DNA]</scope>
    <source>
        <strain evidence="6 7">L5</strain>
    </source>
</reference>
<dbReference type="PANTHER" id="PTHR35530">
    <property type="entry name" value="TAUTOMERASE-RELATED"/>
    <property type="match status" value="1"/>
</dbReference>
<evidence type="ECO:0000313" key="6">
    <source>
        <dbReference type="EMBL" id="RUQ32809.1"/>
    </source>
</evidence>
<name>A0A433HWU7_9BACI</name>
<dbReference type="NCBIfam" id="TIGR00013">
    <property type="entry name" value="taut"/>
    <property type="match status" value="1"/>
</dbReference>
<evidence type="ECO:0000256" key="1">
    <source>
        <dbReference type="ARBA" id="ARBA00006723"/>
    </source>
</evidence>
<dbReference type="RefSeq" id="WP_126863100.1">
    <property type="nucleotide sequence ID" value="NZ_JAUSTX010000003.1"/>
</dbReference>
<dbReference type="InterPro" id="IPR014347">
    <property type="entry name" value="Tautomerase/MIF_sf"/>
</dbReference>
<dbReference type="NCBIfam" id="NF002571">
    <property type="entry name" value="PRK02220.1"/>
    <property type="match status" value="1"/>
</dbReference>
<dbReference type="Pfam" id="PF01361">
    <property type="entry name" value="Tautomerase"/>
    <property type="match status" value="1"/>
</dbReference>
<accession>A0A433HWU7</accession>
<feature type="domain" description="4-oxalocrotonate tautomerase-like" evidence="5">
    <location>
        <begin position="2"/>
        <end position="61"/>
    </location>
</feature>
<keyword evidence="7" id="KW-1185">Reference proteome</keyword>
<dbReference type="OrthoDB" id="9804765at2"/>
<gene>
    <name evidence="6" type="ORF">ELQ35_01615</name>
</gene>
<keyword evidence="2 4" id="KW-0413">Isomerase</keyword>
<dbReference type="EC" id="5.3.2.-" evidence="4"/>
<dbReference type="SUPFAM" id="SSF55331">
    <property type="entry name" value="Tautomerase/MIF"/>
    <property type="match status" value="1"/>
</dbReference>
<dbReference type="PANTHER" id="PTHR35530:SF1">
    <property type="entry name" value="2-HYDROXYMUCONATE TAUTOMERASE"/>
    <property type="match status" value="1"/>
</dbReference>
<feature type="active site" description="Proton acceptor; via imino nitrogen" evidence="3">
    <location>
        <position position="2"/>
    </location>
</feature>
<protein>
    <recommendedName>
        <fullName evidence="4">Tautomerase</fullName>
        <ecNumber evidence="4">5.3.2.-</ecNumber>
    </recommendedName>
</protein>
<dbReference type="NCBIfam" id="NF002524">
    <property type="entry name" value="PRK01964.1"/>
    <property type="match status" value="1"/>
</dbReference>
<dbReference type="Gene3D" id="3.30.429.10">
    <property type="entry name" value="Macrophage Migration Inhibitory Factor"/>
    <property type="match status" value="1"/>
</dbReference>
<dbReference type="CDD" id="cd00491">
    <property type="entry name" value="4Oxalocrotonate_Tautomerase"/>
    <property type="match status" value="1"/>
</dbReference>
<dbReference type="Proteomes" id="UP000267430">
    <property type="component" value="Unassembled WGS sequence"/>
</dbReference>
<comment type="caution">
    <text evidence="6">The sequence shown here is derived from an EMBL/GenBank/DDBJ whole genome shotgun (WGS) entry which is preliminary data.</text>
</comment>
<evidence type="ECO:0000256" key="4">
    <source>
        <dbReference type="RuleBase" id="RU362032"/>
    </source>
</evidence>
<organism evidence="6 7">
    <name type="scientific">Peribacillus cavernae</name>
    <dbReference type="NCBI Taxonomy" id="1674310"/>
    <lineage>
        <taxon>Bacteria</taxon>
        <taxon>Bacillati</taxon>
        <taxon>Bacillota</taxon>
        <taxon>Bacilli</taxon>
        <taxon>Bacillales</taxon>
        <taxon>Bacillaceae</taxon>
        <taxon>Peribacillus</taxon>
    </lineage>
</organism>
<dbReference type="InterPro" id="IPR004370">
    <property type="entry name" value="4-OT-like_dom"/>
</dbReference>
<evidence type="ECO:0000313" key="7">
    <source>
        <dbReference type="Proteomes" id="UP000267430"/>
    </source>
</evidence>
<dbReference type="EMBL" id="RYZZ01000001">
    <property type="protein sequence ID" value="RUQ32809.1"/>
    <property type="molecule type" value="Genomic_DNA"/>
</dbReference>
<dbReference type="AlphaFoldDB" id="A0A433HWU7"/>
<sequence length="69" mass="7814">MPFIQISILEGRTPEKKEKLIREVSDKVAEVLEAPIENVRVLIQEMPAEHWGIAGESVKTRRQTTTTKG</sequence>
<proteinExistence type="inferred from homology"/>
<comment type="similarity">
    <text evidence="1 4">Belongs to the 4-oxalocrotonate tautomerase family.</text>
</comment>
<dbReference type="InterPro" id="IPR018191">
    <property type="entry name" value="4-OT"/>
</dbReference>